<name>A0A1F6TPN5_9BACT</name>
<feature type="coiled-coil region" evidence="1">
    <location>
        <begin position="82"/>
        <end position="133"/>
    </location>
</feature>
<proteinExistence type="predicted"/>
<keyword evidence="2" id="KW-1133">Transmembrane helix</keyword>
<accession>A0A1F6TPN5</accession>
<keyword evidence="2" id="KW-0812">Transmembrane</keyword>
<feature type="transmembrane region" description="Helical" evidence="2">
    <location>
        <begin position="55"/>
        <end position="82"/>
    </location>
</feature>
<comment type="caution">
    <text evidence="3">The sequence shown here is derived from an EMBL/GenBank/DDBJ whole genome shotgun (WGS) entry which is preliminary data.</text>
</comment>
<sequence length="137" mass="15744">MLIKKTIKFFDKLEDKIRGKLSHYPIVYAFIGGIGVVLFWRGVWHTADNMNVGSVISLIIGSIMLLLTGIFVSAFVGSRLIISGLIGERKMEEKEEEELQTEEMQLKNLQNTLNRVEKKISELEEEVEEEKNLHHQD</sequence>
<dbReference type="Proteomes" id="UP000176484">
    <property type="component" value="Unassembled WGS sequence"/>
</dbReference>
<evidence type="ECO:0000256" key="1">
    <source>
        <dbReference type="SAM" id="Coils"/>
    </source>
</evidence>
<keyword evidence="2" id="KW-0472">Membrane</keyword>
<protein>
    <submittedName>
        <fullName evidence="3">Uncharacterized protein</fullName>
    </submittedName>
</protein>
<gene>
    <name evidence="3" type="ORF">A2121_00265</name>
</gene>
<evidence type="ECO:0000256" key="2">
    <source>
        <dbReference type="SAM" id="Phobius"/>
    </source>
</evidence>
<dbReference type="AlphaFoldDB" id="A0A1F6TPN5"/>
<dbReference type="EMBL" id="MFTD01000004">
    <property type="protein sequence ID" value="OGI47065.1"/>
    <property type="molecule type" value="Genomic_DNA"/>
</dbReference>
<evidence type="ECO:0000313" key="3">
    <source>
        <dbReference type="EMBL" id="OGI47065.1"/>
    </source>
</evidence>
<feature type="transmembrane region" description="Helical" evidence="2">
    <location>
        <begin position="21"/>
        <end position="43"/>
    </location>
</feature>
<evidence type="ECO:0000313" key="4">
    <source>
        <dbReference type="Proteomes" id="UP000176484"/>
    </source>
</evidence>
<reference evidence="3 4" key="1">
    <citation type="journal article" date="2016" name="Nat. Commun.">
        <title>Thousands of microbial genomes shed light on interconnected biogeochemical processes in an aquifer system.</title>
        <authorList>
            <person name="Anantharaman K."/>
            <person name="Brown C.T."/>
            <person name="Hug L.A."/>
            <person name="Sharon I."/>
            <person name="Castelle C.J."/>
            <person name="Probst A.J."/>
            <person name="Thomas B.C."/>
            <person name="Singh A."/>
            <person name="Wilkins M.J."/>
            <person name="Karaoz U."/>
            <person name="Brodie E.L."/>
            <person name="Williams K.H."/>
            <person name="Hubbard S.S."/>
            <person name="Banfield J.F."/>
        </authorList>
    </citation>
    <scope>NUCLEOTIDE SEQUENCE [LARGE SCALE GENOMIC DNA]</scope>
</reference>
<keyword evidence="1" id="KW-0175">Coiled coil</keyword>
<organism evidence="3 4">
    <name type="scientific">Candidatus Nomurabacteria bacterium GWB1_40_6</name>
    <dbReference type="NCBI Taxonomy" id="1801727"/>
    <lineage>
        <taxon>Bacteria</taxon>
        <taxon>Candidatus Nomuraibacteriota</taxon>
    </lineage>
</organism>